<dbReference type="Proteomes" id="UP000001338">
    <property type="component" value="Unassembled WGS sequence"/>
</dbReference>
<sequence length="306" mass="35361">MFRFIESDYYIAIEETRADASTHVFRDTFKPTSDIVWRTDMFLSQLKLDTHNIHNKIVFNWIQNPYNIHQRLWMAFSENSPNNKLQNSPFLFQLEYNSDPDKISRRILVFSEKLPNWERAFQEFKVLTEIPVGNQIKQISPTFIQAGAVLRFSLTANPTKKLKDYRSLFKEELKDFPDKFEPSDRVSFLEGKSKLESLKKTLTKDQVNKLKSKRVGIYHEKELLDWLSRKGNDNGFSLVNAAVEYQSDFSANKIKGSSFPSIPKIHTVTFSGILKITDPTQFKFAYTKGIGSGKAFGCGMLLLAKT</sequence>
<protein>
    <submittedName>
        <fullName evidence="1">CRISPR-associated protein Cas6/Cse3/CasE, subtype I-E-like protein</fullName>
    </submittedName>
</protein>
<evidence type="ECO:0000313" key="2">
    <source>
        <dbReference type="Proteomes" id="UP000001338"/>
    </source>
</evidence>
<proteinExistence type="predicted"/>
<dbReference type="Pfam" id="PF08798">
    <property type="entry name" value="CRISPR_assoc"/>
    <property type="match status" value="1"/>
</dbReference>
<name>A0A828YZ47_9LEPT</name>
<dbReference type="NCBIfam" id="TIGR01907">
    <property type="entry name" value="casE_Cse3"/>
    <property type="match status" value="1"/>
</dbReference>
<dbReference type="SUPFAM" id="SSF117987">
    <property type="entry name" value="CRISPR-associated protein"/>
    <property type="match status" value="2"/>
</dbReference>
<evidence type="ECO:0000313" key="1">
    <source>
        <dbReference type="EMBL" id="EKR63489.1"/>
    </source>
</evidence>
<dbReference type="AlphaFoldDB" id="A0A828YZ47"/>
<dbReference type="Gene3D" id="3.30.70.1200">
    <property type="entry name" value="Crispr-associated protein, domain 1"/>
    <property type="match status" value="1"/>
</dbReference>
<gene>
    <name evidence="1" type="ORF">LEP1GSC036_4290</name>
</gene>
<dbReference type="SMART" id="SM01101">
    <property type="entry name" value="CRISPR_assoc"/>
    <property type="match status" value="1"/>
</dbReference>
<comment type="caution">
    <text evidence="1">The sequence shown here is derived from an EMBL/GenBank/DDBJ whole genome shotgun (WGS) entry which is preliminary data.</text>
</comment>
<dbReference type="InterPro" id="IPR010179">
    <property type="entry name" value="CRISPR-assoc_prot_Cse3"/>
</dbReference>
<dbReference type="EMBL" id="AFLV02000058">
    <property type="protein sequence ID" value="EKR63489.1"/>
    <property type="molecule type" value="Genomic_DNA"/>
</dbReference>
<reference evidence="1 2" key="1">
    <citation type="submission" date="2012-10" db="EMBL/GenBank/DDBJ databases">
        <authorList>
            <person name="Harkins D.M."/>
            <person name="Durkin A.S."/>
            <person name="Brinkac L.M."/>
            <person name="Haft D.H."/>
            <person name="Selengut J.D."/>
            <person name="Sanka R."/>
            <person name="DePew J."/>
            <person name="Purushe J."/>
            <person name="Whelen A.C."/>
            <person name="Vinetz J.M."/>
            <person name="Sutton G.G."/>
            <person name="Nierman W.C."/>
            <person name="Fouts D.E."/>
        </authorList>
    </citation>
    <scope>NUCLEOTIDE SEQUENCE [LARGE SCALE GENOMIC DNA]</scope>
    <source>
        <strain evidence="1 2">2006001853</strain>
    </source>
</reference>
<dbReference type="CDD" id="cd09727">
    <property type="entry name" value="Cas6_I-E"/>
    <property type="match status" value="1"/>
</dbReference>
<accession>A0A828YZ47</accession>
<organism evidence="1 2">
    <name type="scientific">Leptospira weilii str. 2006001853</name>
    <dbReference type="NCBI Taxonomy" id="1001589"/>
    <lineage>
        <taxon>Bacteria</taxon>
        <taxon>Pseudomonadati</taxon>
        <taxon>Spirochaetota</taxon>
        <taxon>Spirochaetia</taxon>
        <taxon>Leptospirales</taxon>
        <taxon>Leptospiraceae</taxon>
        <taxon>Leptospira</taxon>
    </lineage>
</organism>
<dbReference type="Gene3D" id="3.30.70.1210">
    <property type="entry name" value="Crispr-associated protein, domain 2"/>
    <property type="match status" value="1"/>
</dbReference>